<dbReference type="Pfam" id="PF07883">
    <property type="entry name" value="Cupin_2"/>
    <property type="match status" value="1"/>
</dbReference>
<dbReference type="Pfam" id="PF06580">
    <property type="entry name" value="His_kinase"/>
    <property type="match status" value="1"/>
</dbReference>
<dbReference type="Proteomes" id="UP000886817">
    <property type="component" value="Unassembled WGS sequence"/>
</dbReference>
<dbReference type="InterPro" id="IPR050640">
    <property type="entry name" value="Bact_2-comp_sensor_kinase"/>
</dbReference>
<dbReference type="InterPro" id="IPR036890">
    <property type="entry name" value="HATPase_C_sf"/>
</dbReference>
<sequence>MGMQSMDWGNIQWMENEEDGLFSKGLKVGIVTLYTGAHQSAHIHYEEQVFYVIQGQAISLINGEKISLTAGKFFRWPVGVVHEIFNIGNIPFQHLLISNPAGIDLDNFLEKKRISQNLSDAELQSLFLVALEGVRTQFLETLHYAYAIFDRKGIRVMQSQYLPEYCQQHCYGCGEIPCFCETGMNEGDTRQERTLVCPKGLTLFHVPVYFADYYLGYIQGGYFYQSIRSGLVLKGVYDTPESAAIGLLNLLRKIAKAIKNYCEFEDFRKTLWKRDLQLNTSRERQRILTASLNKMEREVTDLKINHHFLFNTLNSMASIALDGGQMKLYSSIVNLSKMFHYTLRNQNAMVPLSHELEYLKAYLELQKLRYGEKLQVTYEIEPFSGEELVPFNFLQPIAENAFTHGFAEEEKKELEIYIVRIENGRRIRIWNSGRLVDQRSCQSINEAMKSHTSHGLSMIYHKLEDYYGEEFQFDAVPGEKEGICFRLEIPFKSRKAGEQDDSSRYL</sequence>
<gene>
    <name evidence="4" type="ORF">IAA45_03905</name>
</gene>
<keyword evidence="4" id="KW-0418">Kinase</keyword>
<dbReference type="SUPFAM" id="SSF55874">
    <property type="entry name" value="ATPase domain of HSP90 chaperone/DNA topoisomerase II/histidine kinase"/>
    <property type="match status" value="1"/>
</dbReference>
<dbReference type="PANTHER" id="PTHR34220:SF7">
    <property type="entry name" value="SENSOR HISTIDINE KINASE YPDA"/>
    <property type="match status" value="1"/>
</dbReference>
<evidence type="ECO:0000259" key="2">
    <source>
        <dbReference type="Pfam" id="PF07883"/>
    </source>
</evidence>
<dbReference type="Gene3D" id="2.60.120.10">
    <property type="entry name" value="Jelly Rolls"/>
    <property type="match status" value="1"/>
</dbReference>
<proteinExistence type="predicted"/>
<feature type="domain" description="Cupin type-2" evidence="2">
    <location>
        <begin position="30"/>
        <end position="95"/>
    </location>
</feature>
<dbReference type="Pfam" id="PF10114">
    <property type="entry name" value="PocR"/>
    <property type="match status" value="1"/>
</dbReference>
<dbReference type="EMBL" id="DXEX01000090">
    <property type="protein sequence ID" value="HIX58844.1"/>
    <property type="molecule type" value="Genomic_DNA"/>
</dbReference>
<comment type="caution">
    <text evidence="4">The sequence shown here is derived from an EMBL/GenBank/DDBJ whole genome shotgun (WGS) entry which is preliminary data.</text>
</comment>
<dbReference type="AlphaFoldDB" id="A0A9D1WGN4"/>
<evidence type="ECO:0000259" key="3">
    <source>
        <dbReference type="Pfam" id="PF10114"/>
    </source>
</evidence>
<feature type="domain" description="PocR" evidence="3">
    <location>
        <begin position="131"/>
        <end position="223"/>
    </location>
</feature>
<dbReference type="InterPro" id="IPR010559">
    <property type="entry name" value="Sig_transdc_His_kin_internal"/>
</dbReference>
<dbReference type="GO" id="GO:0000155">
    <property type="term" value="F:phosphorelay sensor kinase activity"/>
    <property type="evidence" value="ECO:0007669"/>
    <property type="project" value="InterPro"/>
</dbReference>
<dbReference type="InterPro" id="IPR018771">
    <property type="entry name" value="PocR_dom"/>
</dbReference>
<evidence type="ECO:0000313" key="5">
    <source>
        <dbReference type="Proteomes" id="UP000886817"/>
    </source>
</evidence>
<organism evidence="4 5">
    <name type="scientific">Candidatus Blautia gallistercoris</name>
    <dbReference type="NCBI Taxonomy" id="2838490"/>
    <lineage>
        <taxon>Bacteria</taxon>
        <taxon>Bacillati</taxon>
        <taxon>Bacillota</taxon>
        <taxon>Clostridia</taxon>
        <taxon>Lachnospirales</taxon>
        <taxon>Lachnospiraceae</taxon>
        <taxon>Blautia</taxon>
    </lineage>
</organism>
<reference evidence="4" key="2">
    <citation type="submission" date="2021-04" db="EMBL/GenBank/DDBJ databases">
        <authorList>
            <person name="Gilroy R."/>
        </authorList>
    </citation>
    <scope>NUCLEOTIDE SEQUENCE</scope>
    <source>
        <strain evidence="4">ChiSjej1B19-8411</strain>
    </source>
</reference>
<accession>A0A9D1WGN4</accession>
<dbReference type="GO" id="GO:0016020">
    <property type="term" value="C:membrane"/>
    <property type="evidence" value="ECO:0007669"/>
    <property type="project" value="InterPro"/>
</dbReference>
<feature type="domain" description="Signal transduction histidine kinase internal region" evidence="1">
    <location>
        <begin position="299"/>
        <end position="374"/>
    </location>
</feature>
<dbReference type="PANTHER" id="PTHR34220">
    <property type="entry name" value="SENSOR HISTIDINE KINASE YPDA"/>
    <property type="match status" value="1"/>
</dbReference>
<dbReference type="SUPFAM" id="SSF51182">
    <property type="entry name" value="RmlC-like cupins"/>
    <property type="match status" value="1"/>
</dbReference>
<evidence type="ECO:0000313" key="4">
    <source>
        <dbReference type="EMBL" id="HIX58844.1"/>
    </source>
</evidence>
<dbReference type="InterPro" id="IPR011051">
    <property type="entry name" value="RmlC_Cupin_sf"/>
</dbReference>
<evidence type="ECO:0000259" key="1">
    <source>
        <dbReference type="Pfam" id="PF06580"/>
    </source>
</evidence>
<dbReference type="Gene3D" id="3.30.565.10">
    <property type="entry name" value="Histidine kinase-like ATPase, C-terminal domain"/>
    <property type="match status" value="1"/>
</dbReference>
<name>A0A9D1WGN4_9FIRM</name>
<reference evidence="4" key="1">
    <citation type="journal article" date="2021" name="PeerJ">
        <title>Extensive microbial diversity within the chicken gut microbiome revealed by metagenomics and culture.</title>
        <authorList>
            <person name="Gilroy R."/>
            <person name="Ravi A."/>
            <person name="Getino M."/>
            <person name="Pursley I."/>
            <person name="Horton D.L."/>
            <person name="Alikhan N.F."/>
            <person name="Baker D."/>
            <person name="Gharbi K."/>
            <person name="Hall N."/>
            <person name="Watson M."/>
            <person name="Adriaenssens E.M."/>
            <person name="Foster-Nyarko E."/>
            <person name="Jarju S."/>
            <person name="Secka A."/>
            <person name="Antonio M."/>
            <person name="Oren A."/>
            <person name="Chaudhuri R.R."/>
            <person name="La Ragione R."/>
            <person name="Hildebrand F."/>
            <person name="Pallen M.J."/>
        </authorList>
    </citation>
    <scope>NUCLEOTIDE SEQUENCE</scope>
    <source>
        <strain evidence="4">ChiSjej1B19-8411</strain>
    </source>
</reference>
<dbReference type="InterPro" id="IPR014710">
    <property type="entry name" value="RmlC-like_jellyroll"/>
</dbReference>
<dbReference type="InterPro" id="IPR013096">
    <property type="entry name" value="Cupin_2"/>
</dbReference>
<protein>
    <submittedName>
        <fullName evidence="4">Histidine kinase</fullName>
    </submittedName>
</protein>
<keyword evidence="4" id="KW-0808">Transferase</keyword>